<evidence type="ECO:0000313" key="2">
    <source>
        <dbReference type="EMBL" id="MFC3457024.1"/>
    </source>
</evidence>
<dbReference type="EMBL" id="JBHRVV010000001">
    <property type="protein sequence ID" value="MFC3457024.1"/>
    <property type="molecule type" value="Genomic_DNA"/>
</dbReference>
<gene>
    <name evidence="2" type="ORF">ACFOPH_02000</name>
</gene>
<feature type="signal peptide" evidence="1">
    <location>
        <begin position="1"/>
        <end position="25"/>
    </location>
</feature>
<keyword evidence="1" id="KW-0732">Signal</keyword>
<proteinExistence type="predicted"/>
<keyword evidence="3" id="KW-1185">Reference proteome</keyword>
<feature type="chain" id="PRO_5045652268" description="UrcA family protein" evidence="1">
    <location>
        <begin position="26"/>
        <end position="122"/>
    </location>
</feature>
<evidence type="ECO:0000313" key="3">
    <source>
        <dbReference type="Proteomes" id="UP001595665"/>
    </source>
</evidence>
<evidence type="ECO:0008006" key="4">
    <source>
        <dbReference type="Google" id="ProtNLM"/>
    </source>
</evidence>
<comment type="caution">
    <text evidence="2">The sequence shown here is derived from an EMBL/GenBank/DDBJ whole genome shotgun (WGS) entry which is preliminary data.</text>
</comment>
<name>A0ABV7PCZ6_9BURK</name>
<accession>A0ABV7PCZ6</accession>
<dbReference type="RefSeq" id="WP_379733136.1">
    <property type="nucleotide sequence ID" value="NZ_JBHRVV010000001.1"/>
</dbReference>
<reference evidence="3" key="1">
    <citation type="journal article" date="2019" name="Int. J. Syst. Evol. Microbiol.">
        <title>The Global Catalogue of Microorganisms (GCM) 10K type strain sequencing project: providing services to taxonomists for standard genome sequencing and annotation.</title>
        <authorList>
            <consortium name="The Broad Institute Genomics Platform"/>
            <consortium name="The Broad Institute Genome Sequencing Center for Infectious Disease"/>
            <person name="Wu L."/>
            <person name="Ma J."/>
        </authorList>
    </citation>
    <scope>NUCLEOTIDE SEQUENCE [LARGE SCALE GENOMIC DNA]</scope>
    <source>
        <strain evidence="3">CCM 7480</strain>
    </source>
</reference>
<protein>
    <recommendedName>
        <fullName evidence="4">UrcA family protein</fullName>
    </recommendedName>
</protein>
<organism evidence="2 3">
    <name type="scientific">Massilia haematophila</name>
    <dbReference type="NCBI Taxonomy" id="457923"/>
    <lineage>
        <taxon>Bacteria</taxon>
        <taxon>Pseudomonadati</taxon>
        <taxon>Pseudomonadota</taxon>
        <taxon>Betaproteobacteria</taxon>
        <taxon>Burkholderiales</taxon>
        <taxon>Oxalobacteraceae</taxon>
        <taxon>Telluria group</taxon>
        <taxon>Massilia</taxon>
    </lineage>
</organism>
<dbReference type="Proteomes" id="UP001595665">
    <property type="component" value="Unassembled WGS sequence"/>
</dbReference>
<evidence type="ECO:0000256" key="1">
    <source>
        <dbReference type="SAM" id="SignalP"/>
    </source>
</evidence>
<sequence>MNPRSMCKRILLGGLLAAAAPLALAQSSDANVAPAAASQQAREIARGDPVRWYREDTTRQEQMRTRRKEIGAALDEAKNACKQGPVAERASCQKAAQDTWRKEMAALRNEAPVQASTGDAGR</sequence>